<dbReference type="InterPro" id="IPR029030">
    <property type="entry name" value="Caspase-like_dom_sf"/>
</dbReference>
<gene>
    <name evidence="5" type="ORF">METZ01_LOCUS115765</name>
</gene>
<sequence length="991" mass="109421">PDIKVFPFQNKEKTEALGVINYMDASFYEEDAVYPGSILQVSDRLVMRDLNLLNISVVPYRYNPVERTLEVIDEMEIEVTESGEREDEGRSERLPSRVFEQLYSTLVLNYEDRDRDTEFQDPAILYICGGNSESNPYFQQLVDWRHQRGYVVYTASLSETGSSVYSIKNYILDAYDTFYPPPEYVALVGDVGGSYNVPTYYEGWGHNNYGSACEGDHPFSQLDGDDLFPEVLIGRISVRSSTDLAVVANKILNYEKGTYASSMLPYFEKAALIGDPSSSGISTAITNEYVEEVLIAYGFEDVRIKTSGGGWSSWMQNQLNEGVLYFNYRGYIGVSGFSNSHIDAANNGYMLPLATVITCGTGSFAEDNTCISEKFLRAGSVSNPKGGIGGISTATWNTHTLFNNIINMGIYDGIFAKNIETAGGGLAHGKLVLFNAYPTNPYNWINAFTQWNNLMGDPATHLWTDTPEYMNVQFEEEIPFGTNFLDVNAHVYAVNGMVIEDAMVTVHKDNDEIFFNAFTDNNGNVTLDLSYNYGGEVNITVTKRNFIPFTGSFEITITGKLVNVDPTQELTVDDGEGGNGIFNPGETVLLQIPLKNFGSLNVTGIQASLESTSPFVTFIDSSSSYGAIDAGESSLGDGFTMILDPSALEKEDLGLRIHIEDDQNNQWTGAVPLMVKGGYIVITNDPFIEKNQTIDIPVSIQNNGSVTVENVMGELTYSEDFVEVIDGDGLWGDIQPDEVVTCLDCFTISTGNDIVNGTLVPLTVRFYNADGYDNEQTLTLQIGEVSESDPMGPDAYGYYIYDMADTEYGLALEYDWYEIDPGHGGSGTDLNLSDNGNGNFSNSSEVVDLPFTFRFYGIDYEKITVNSNGWIAMGESDLESFRNYPVPGAGGPSPMIAAFWDDLKTSSGGDVFRYFDPANQFAILEWSDMRTQNQNSVESFQIILYNSQAPPYGDGNIKIQYKIFNNTSSGYYGGGTPTHGSYCTIGIENHM</sequence>
<dbReference type="Pfam" id="PF08126">
    <property type="entry name" value="Propeptide_C25"/>
    <property type="match status" value="1"/>
</dbReference>
<feature type="domain" description="Gingipain propeptide" evidence="4">
    <location>
        <begin position="20"/>
        <end position="113"/>
    </location>
</feature>
<keyword evidence="1" id="KW-0732">Signal</keyword>
<dbReference type="SUPFAM" id="SSF52129">
    <property type="entry name" value="Caspase-like"/>
    <property type="match status" value="1"/>
</dbReference>
<organism evidence="5">
    <name type="scientific">marine metagenome</name>
    <dbReference type="NCBI Taxonomy" id="408172"/>
    <lineage>
        <taxon>unclassified sequences</taxon>
        <taxon>metagenomes</taxon>
        <taxon>ecological metagenomes</taxon>
    </lineage>
</organism>
<dbReference type="InterPro" id="IPR003886">
    <property type="entry name" value="NIDO_dom"/>
</dbReference>
<proteinExistence type="predicted"/>
<name>A0A381XEK4_9ZZZZ</name>
<dbReference type="InterPro" id="IPR001769">
    <property type="entry name" value="Gingipain"/>
</dbReference>
<dbReference type="Pfam" id="PF01364">
    <property type="entry name" value="Peptidase_C25"/>
    <property type="match status" value="1"/>
</dbReference>
<evidence type="ECO:0000259" key="4">
    <source>
        <dbReference type="Pfam" id="PF08126"/>
    </source>
</evidence>
<dbReference type="Gene3D" id="3.40.50.10390">
    <property type="entry name" value="Gingipain r, domain 1"/>
    <property type="match status" value="1"/>
</dbReference>
<dbReference type="InterPro" id="IPR013783">
    <property type="entry name" value="Ig-like_fold"/>
</dbReference>
<dbReference type="InterPro" id="IPR012600">
    <property type="entry name" value="Propeptide_C25"/>
</dbReference>
<dbReference type="Gene3D" id="2.60.40.10">
    <property type="entry name" value="Immunoglobulins"/>
    <property type="match status" value="1"/>
</dbReference>
<protein>
    <recommendedName>
        <fullName evidence="6">Gingipain domain-containing protein</fullName>
    </recommendedName>
</protein>
<dbReference type="EMBL" id="UINC01014819">
    <property type="protein sequence ID" value="SVA62911.1"/>
    <property type="molecule type" value="Genomic_DNA"/>
</dbReference>
<dbReference type="Gene3D" id="2.60.40.3800">
    <property type="match status" value="1"/>
</dbReference>
<dbReference type="Pfam" id="PF06119">
    <property type="entry name" value="NIDO"/>
    <property type="match status" value="1"/>
</dbReference>
<reference evidence="5" key="1">
    <citation type="submission" date="2018-05" db="EMBL/GenBank/DDBJ databases">
        <authorList>
            <person name="Lanie J.A."/>
            <person name="Ng W.-L."/>
            <person name="Kazmierczak K.M."/>
            <person name="Andrzejewski T.M."/>
            <person name="Davidsen T.M."/>
            <person name="Wayne K.J."/>
            <person name="Tettelin H."/>
            <person name="Glass J.I."/>
            <person name="Rusch D."/>
            <person name="Podicherti R."/>
            <person name="Tsui H.-C.T."/>
            <person name="Winkler M.E."/>
        </authorList>
    </citation>
    <scope>NUCLEOTIDE SEQUENCE</scope>
</reference>
<dbReference type="Gene3D" id="3.40.50.1460">
    <property type="match status" value="1"/>
</dbReference>
<accession>A0A381XEK4</accession>
<evidence type="ECO:0000259" key="3">
    <source>
        <dbReference type="Pfam" id="PF06119"/>
    </source>
</evidence>
<dbReference type="GO" id="GO:0004197">
    <property type="term" value="F:cysteine-type endopeptidase activity"/>
    <property type="evidence" value="ECO:0007669"/>
    <property type="project" value="InterPro"/>
</dbReference>
<evidence type="ECO:0000256" key="1">
    <source>
        <dbReference type="ARBA" id="ARBA00022729"/>
    </source>
</evidence>
<feature type="non-terminal residue" evidence="5">
    <location>
        <position position="991"/>
    </location>
</feature>
<dbReference type="InterPro" id="IPR029031">
    <property type="entry name" value="Gingipain_N_sf"/>
</dbReference>
<dbReference type="InterPro" id="IPR038490">
    <property type="entry name" value="Gingipain_propep_sf"/>
</dbReference>
<evidence type="ECO:0008006" key="6">
    <source>
        <dbReference type="Google" id="ProtNLM"/>
    </source>
</evidence>
<feature type="non-terminal residue" evidence="5">
    <location>
        <position position="1"/>
    </location>
</feature>
<evidence type="ECO:0000259" key="2">
    <source>
        <dbReference type="Pfam" id="PF01364"/>
    </source>
</evidence>
<feature type="domain" description="Gingipain" evidence="2">
    <location>
        <begin position="134"/>
        <end position="461"/>
    </location>
</feature>
<dbReference type="AlphaFoldDB" id="A0A381XEK4"/>
<dbReference type="GO" id="GO:0006508">
    <property type="term" value="P:proteolysis"/>
    <property type="evidence" value="ECO:0007669"/>
    <property type="project" value="InterPro"/>
</dbReference>
<feature type="domain" description="NIDO" evidence="3">
    <location>
        <begin position="862"/>
        <end position="914"/>
    </location>
</feature>
<evidence type="ECO:0000313" key="5">
    <source>
        <dbReference type="EMBL" id="SVA62911.1"/>
    </source>
</evidence>